<accession>A0A1Y5SD39</accession>
<dbReference type="Proteomes" id="UP000193870">
    <property type="component" value="Unassembled WGS sequence"/>
</dbReference>
<name>A0A1Y5SD39_9RHOB</name>
<dbReference type="InterPro" id="IPR001763">
    <property type="entry name" value="Rhodanese-like_dom"/>
</dbReference>
<dbReference type="InterPro" id="IPR022376">
    <property type="entry name" value="PQQ_CXXCW"/>
</dbReference>
<dbReference type="InterPro" id="IPR036873">
    <property type="entry name" value="Rhodanese-like_dom_sf"/>
</dbReference>
<keyword evidence="4" id="KW-1185">Reference proteome</keyword>
<evidence type="ECO:0000256" key="1">
    <source>
        <dbReference type="SAM" id="SignalP"/>
    </source>
</evidence>
<dbReference type="STRING" id="315423.SAMN04488020_103288"/>
<dbReference type="CDD" id="cd00158">
    <property type="entry name" value="RHOD"/>
    <property type="match status" value="1"/>
</dbReference>
<protein>
    <recommendedName>
        <fullName evidence="2">Rhodanese domain-containing protein</fullName>
    </recommendedName>
</protein>
<keyword evidence="1" id="KW-0732">Signal</keyword>
<gene>
    <name evidence="3" type="ORF">PAM7066_01570</name>
</gene>
<dbReference type="RefSeq" id="WP_085853564.1">
    <property type="nucleotide sequence ID" value="NZ_FOPF01000003.1"/>
</dbReference>
<evidence type="ECO:0000313" key="3">
    <source>
        <dbReference type="EMBL" id="SLN36886.1"/>
    </source>
</evidence>
<dbReference type="Gene3D" id="3.40.250.10">
    <property type="entry name" value="Rhodanese-like domain"/>
    <property type="match status" value="1"/>
</dbReference>
<dbReference type="AlphaFoldDB" id="A0A1Y5SD39"/>
<dbReference type="EMBL" id="FWFV01000003">
    <property type="protein sequence ID" value="SLN36886.1"/>
    <property type="molecule type" value="Genomic_DNA"/>
</dbReference>
<dbReference type="SUPFAM" id="SSF52821">
    <property type="entry name" value="Rhodanese/Cell cycle control phosphatase"/>
    <property type="match status" value="1"/>
</dbReference>
<dbReference type="NCBIfam" id="TIGR03865">
    <property type="entry name" value="PQQ_CXXCW"/>
    <property type="match status" value="1"/>
</dbReference>
<proteinExistence type="predicted"/>
<feature type="domain" description="Rhodanese" evidence="2">
    <location>
        <begin position="130"/>
        <end position="174"/>
    </location>
</feature>
<feature type="chain" id="PRO_5010987679" description="Rhodanese domain-containing protein" evidence="1">
    <location>
        <begin position="22"/>
        <end position="184"/>
    </location>
</feature>
<feature type="signal peptide" evidence="1">
    <location>
        <begin position="1"/>
        <end position="21"/>
    </location>
</feature>
<evidence type="ECO:0000259" key="2">
    <source>
        <dbReference type="PROSITE" id="PS50206"/>
    </source>
</evidence>
<dbReference type="PROSITE" id="PS50206">
    <property type="entry name" value="RHODANESE_3"/>
    <property type="match status" value="1"/>
</dbReference>
<dbReference type="OrthoDB" id="176845at2"/>
<organism evidence="3 4">
    <name type="scientific">Palleronia marisminoris</name>
    <dbReference type="NCBI Taxonomy" id="315423"/>
    <lineage>
        <taxon>Bacteria</taxon>
        <taxon>Pseudomonadati</taxon>
        <taxon>Pseudomonadota</taxon>
        <taxon>Alphaproteobacteria</taxon>
        <taxon>Rhodobacterales</taxon>
        <taxon>Roseobacteraceae</taxon>
        <taxon>Palleronia</taxon>
    </lineage>
</organism>
<reference evidence="3 4" key="1">
    <citation type="submission" date="2017-03" db="EMBL/GenBank/DDBJ databases">
        <authorList>
            <person name="Afonso C.L."/>
            <person name="Miller P.J."/>
            <person name="Scott M.A."/>
            <person name="Spackman E."/>
            <person name="Goraichik I."/>
            <person name="Dimitrov K.M."/>
            <person name="Suarez D.L."/>
            <person name="Swayne D.E."/>
        </authorList>
    </citation>
    <scope>NUCLEOTIDE SEQUENCE [LARGE SCALE GENOMIC DNA]</scope>
    <source>
        <strain evidence="3 4">CECT 7066</strain>
    </source>
</reference>
<sequence>MILRPLGAAAGVVLLICGGGAAQTVPEPPDFRMSDYRAAVPETLAGATVIDAAEAERLWREGAAVFVDVLPRPERPAELPPDTYWRAAERLAIPGSTWLPNTGYGVLAPEVQAYFEAGLASIGEATTPAVFYCLKDCWMSWNAAKRAIELGLEDVHWFPDGTNGWVERDLPLEPLKPWVPETSD</sequence>
<evidence type="ECO:0000313" key="4">
    <source>
        <dbReference type="Proteomes" id="UP000193870"/>
    </source>
</evidence>